<evidence type="ECO:0008006" key="5">
    <source>
        <dbReference type="Google" id="ProtNLM"/>
    </source>
</evidence>
<dbReference type="Pfam" id="PF26216">
    <property type="entry name" value="GDPGP1_C"/>
    <property type="match status" value="1"/>
</dbReference>
<dbReference type="InterPro" id="IPR046320">
    <property type="entry name" value="DUF4922"/>
</dbReference>
<dbReference type="InterPro" id="IPR043171">
    <property type="entry name" value="Ap4A_phos1/2-like"/>
</dbReference>
<dbReference type="AlphaFoldDB" id="A0A133QJX1"/>
<gene>
    <name evidence="3" type="ORF">HMPREF3226_00507</name>
</gene>
<dbReference type="eggNOG" id="COG4468">
    <property type="taxonomic scope" value="Bacteria"/>
</dbReference>
<reference evidence="4" key="1">
    <citation type="submission" date="2016-01" db="EMBL/GenBank/DDBJ databases">
        <authorList>
            <person name="Mitreva M."/>
            <person name="Pepin K.H."/>
            <person name="Mihindukulasuriya K.A."/>
            <person name="Fulton R."/>
            <person name="Fronick C."/>
            <person name="O'Laughlin M."/>
            <person name="Miner T."/>
            <person name="Herter B."/>
            <person name="Rosa B.A."/>
            <person name="Cordes M."/>
            <person name="Tomlinson C."/>
            <person name="Wollam A."/>
            <person name="Palsikar V.B."/>
            <person name="Mardis E.R."/>
            <person name="Wilson R.K."/>
        </authorList>
    </citation>
    <scope>NUCLEOTIDE SEQUENCE [LARGE SCALE GENOMIC DNA]</scope>
    <source>
        <strain evidence="4">MJR7716</strain>
    </source>
</reference>
<accession>A0A133QJX1</accession>
<dbReference type="Proteomes" id="UP000070533">
    <property type="component" value="Unassembled WGS sequence"/>
</dbReference>
<dbReference type="PATRIC" id="fig|28128.5.peg.508"/>
<organism evidence="3 4">
    <name type="scientific">Prevotella corporis</name>
    <dbReference type="NCBI Taxonomy" id="28128"/>
    <lineage>
        <taxon>Bacteria</taxon>
        <taxon>Pseudomonadati</taxon>
        <taxon>Bacteroidota</taxon>
        <taxon>Bacteroidia</taxon>
        <taxon>Bacteroidales</taxon>
        <taxon>Prevotellaceae</taxon>
        <taxon>Prevotella</taxon>
    </lineage>
</organism>
<dbReference type="EMBL" id="LRQG01000020">
    <property type="protein sequence ID" value="KXA43154.1"/>
    <property type="molecule type" value="Genomic_DNA"/>
</dbReference>
<evidence type="ECO:0000259" key="1">
    <source>
        <dbReference type="Pfam" id="PF16269"/>
    </source>
</evidence>
<sequence>MVSSGAKIDKATIAKRPCFLCGGNRPAVQRVGHFNENFDILVNPFPILPVHFTIPARQHQLQLIEQSYGVLHRLVDTYPEWMFFYNGPKCGASAPDHLHFQGGTKGLLPLQEQWSELDERRDVLVELNDCESISLVRDFAHPAIVIKSRSEAADKQMFGMVYRSLPLQSDDAEPMMNIIAWKEGLDNLSVVFPRRKHRPDCYSAVGDEQYLISPGALDMGGLIILPREEDYERLTEERLTAIMREIVLSPKDMEEVAQKIKGLHKQKSKL</sequence>
<dbReference type="InterPro" id="IPR036265">
    <property type="entry name" value="HIT-like_sf"/>
</dbReference>
<dbReference type="Gene3D" id="3.30.428.70">
    <property type="match status" value="1"/>
</dbReference>
<proteinExistence type="predicted"/>
<name>A0A133QJX1_9BACT</name>
<evidence type="ECO:0000313" key="3">
    <source>
        <dbReference type="EMBL" id="KXA43154.1"/>
    </source>
</evidence>
<dbReference type="Pfam" id="PF16269">
    <property type="entry name" value="DUF4922"/>
    <property type="match status" value="1"/>
</dbReference>
<feature type="domain" description="GDPGP1-like C-terminal" evidence="2">
    <location>
        <begin position="190"/>
        <end position="263"/>
    </location>
</feature>
<protein>
    <recommendedName>
        <fullName evidence="5">DUF4922 domain-containing protein</fullName>
    </recommendedName>
</protein>
<evidence type="ECO:0000259" key="2">
    <source>
        <dbReference type="Pfam" id="PF26216"/>
    </source>
</evidence>
<dbReference type="STRING" id="28128.HMPREF3226_00507"/>
<feature type="domain" description="DUF4922" evidence="1">
    <location>
        <begin position="1"/>
        <end position="103"/>
    </location>
</feature>
<keyword evidence="4" id="KW-1185">Reference proteome</keyword>
<dbReference type="OrthoDB" id="5494374at2"/>
<evidence type="ECO:0000313" key="4">
    <source>
        <dbReference type="Proteomes" id="UP000070533"/>
    </source>
</evidence>
<comment type="caution">
    <text evidence="3">The sequence shown here is derived from an EMBL/GenBank/DDBJ whole genome shotgun (WGS) entry which is preliminary data.</text>
</comment>
<dbReference type="SUPFAM" id="SSF54197">
    <property type="entry name" value="HIT-like"/>
    <property type="match status" value="1"/>
</dbReference>
<dbReference type="InterPro" id="IPR058865">
    <property type="entry name" value="GDPGP1_C"/>
</dbReference>